<dbReference type="AlphaFoldDB" id="A0A4R1RKY7"/>
<dbReference type="OrthoDB" id="9761852at2"/>
<proteinExistence type="predicted"/>
<organism evidence="1 2">
    <name type="scientific">Mariniflexile fucanivorans</name>
    <dbReference type="NCBI Taxonomy" id="264023"/>
    <lineage>
        <taxon>Bacteria</taxon>
        <taxon>Pseudomonadati</taxon>
        <taxon>Bacteroidota</taxon>
        <taxon>Flavobacteriia</taxon>
        <taxon>Flavobacteriales</taxon>
        <taxon>Flavobacteriaceae</taxon>
        <taxon>Mariniflexile</taxon>
    </lineage>
</organism>
<dbReference type="CDD" id="cd00838">
    <property type="entry name" value="MPP_superfamily"/>
    <property type="match status" value="1"/>
</dbReference>
<accession>A0A4R1RKY7</accession>
<gene>
    <name evidence="1" type="ORF">EV196_103290</name>
</gene>
<dbReference type="Proteomes" id="UP000295455">
    <property type="component" value="Unassembled WGS sequence"/>
</dbReference>
<keyword evidence="2" id="KW-1185">Reference proteome</keyword>
<comment type="caution">
    <text evidence="1">The sequence shown here is derived from an EMBL/GenBank/DDBJ whole genome shotgun (WGS) entry which is preliminary data.</text>
</comment>
<dbReference type="SUPFAM" id="SSF56300">
    <property type="entry name" value="Metallo-dependent phosphatases"/>
    <property type="match status" value="1"/>
</dbReference>
<dbReference type="Gene3D" id="3.60.21.70">
    <property type="entry name" value="PhoD-like phosphatase"/>
    <property type="match status" value="1"/>
</dbReference>
<reference evidence="1 2" key="1">
    <citation type="submission" date="2019-03" db="EMBL/GenBank/DDBJ databases">
        <title>Genomic Encyclopedia of Type Strains, Phase IV (KMG-IV): sequencing the most valuable type-strain genomes for metagenomic binning, comparative biology and taxonomic classification.</title>
        <authorList>
            <person name="Goeker M."/>
        </authorList>
    </citation>
    <scope>NUCLEOTIDE SEQUENCE [LARGE SCALE GENOMIC DNA]</scope>
    <source>
        <strain evidence="1 2">DSM 18792</strain>
    </source>
</reference>
<sequence length="611" mass="69467">MKKQFLFISLALICNLYIQGQEFISLPKNIMPENRIAFSLYTVHENILKLNVQFYPIINFEPFEATLEIEENGKWVKRADAPIIYPGYTSLFRIENWDDTEEAKYRVVHNDKAFYEGIIRKNPIKNDTFTLAALTCNSVYPQHGGDISRDDIVNNLKKLQPDLIFFSGDQVYDHSQHYLYWLKFGTDFGELLRNTPTICIVDDHDVGQGNIWGDGGTISPTLSGISGGYYRPAEYVKEVERAQTSHLPDAYDPTPIEQGIGVYYTDLKWGGLSFAILEDRKFKSGLLDLPKYAPDIFPDGTRDAIFDPNIDTRKLDIPGTKLLGDRQLKFLEDWTTDWENAEMKTVLTQTVFAMVNNYTGKHDREIIADFDTNGWPQTGRNKALAVIRKSFSPMIGGDQHLATFVKHGIDDWGDAGYSFVTPAIANYWMRWWDPKVPGKNKAKNAPYYTGDFLDGFQNKITVEAVGNPSEEQKQEGGKLSTRVAGFGVIKYNKPNRTITFECWPRNVDIMDPNQKQYVGWPIIISQMDNFNPKISFELPTLKLSKENQVVTVKKNSTKEVVSSIRTIGKTYQPKVLELGSYVIEIGEGNTPVTFFEVPSAKKNPKVLNVTL</sequence>
<dbReference type="InterPro" id="IPR038607">
    <property type="entry name" value="PhoD-like_sf"/>
</dbReference>
<evidence type="ECO:0000313" key="1">
    <source>
        <dbReference type="EMBL" id="TCL66871.1"/>
    </source>
</evidence>
<protein>
    <recommendedName>
        <fullName evidence="3">PhoD-like phosphatase</fullName>
    </recommendedName>
</protein>
<dbReference type="InterPro" id="IPR029052">
    <property type="entry name" value="Metallo-depent_PP-like"/>
</dbReference>
<dbReference type="RefSeq" id="WP_132217160.1">
    <property type="nucleotide sequence ID" value="NZ_OX156936.1"/>
</dbReference>
<evidence type="ECO:0008006" key="3">
    <source>
        <dbReference type="Google" id="ProtNLM"/>
    </source>
</evidence>
<evidence type="ECO:0000313" key="2">
    <source>
        <dbReference type="Proteomes" id="UP000295455"/>
    </source>
</evidence>
<name>A0A4R1RKY7_9FLAO</name>
<dbReference type="EMBL" id="SLUP01000003">
    <property type="protein sequence ID" value="TCL66871.1"/>
    <property type="molecule type" value="Genomic_DNA"/>
</dbReference>